<keyword evidence="2" id="KW-1185">Reference proteome</keyword>
<sequence length="126" mass="14931">MELEEEFSERFRVRYKMFRLVGFSVSLRWIGKAEKQLKNLPFCGLRWERSRESCRLLSVGTKDWVLEYNRMCILHCSSVRNLGLTRSYVAAGHPRWLDHIYANDVCIRVIVKQVVLLRLCCCMEPS</sequence>
<dbReference type="AlphaFoldDB" id="A0A8X7QPC2"/>
<name>A0A8X7QPC2_BRACI</name>
<dbReference type="Proteomes" id="UP000886595">
    <property type="component" value="Unassembled WGS sequence"/>
</dbReference>
<reference evidence="1 2" key="1">
    <citation type="submission" date="2020-02" db="EMBL/GenBank/DDBJ databases">
        <authorList>
            <person name="Ma Q."/>
            <person name="Huang Y."/>
            <person name="Song X."/>
            <person name="Pei D."/>
        </authorList>
    </citation>
    <scope>NUCLEOTIDE SEQUENCE [LARGE SCALE GENOMIC DNA]</scope>
    <source>
        <strain evidence="1">Sxm20200214</strain>
        <tissue evidence="1">Leaf</tissue>
    </source>
</reference>
<comment type="caution">
    <text evidence="1">The sequence shown here is derived from an EMBL/GenBank/DDBJ whole genome shotgun (WGS) entry which is preliminary data.</text>
</comment>
<organism evidence="1 2">
    <name type="scientific">Brassica carinata</name>
    <name type="common">Ethiopian mustard</name>
    <name type="synonym">Abyssinian cabbage</name>
    <dbReference type="NCBI Taxonomy" id="52824"/>
    <lineage>
        <taxon>Eukaryota</taxon>
        <taxon>Viridiplantae</taxon>
        <taxon>Streptophyta</taxon>
        <taxon>Embryophyta</taxon>
        <taxon>Tracheophyta</taxon>
        <taxon>Spermatophyta</taxon>
        <taxon>Magnoliopsida</taxon>
        <taxon>eudicotyledons</taxon>
        <taxon>Gunneridae</taxon>
        <taxon>Pentapetalae</taxon>
        <taxon>rosids</taxon>
        <taxon>malvids</taxon>
        <taxon>Brassicales</taxon>
        <taxon>Brassicaceae</taxon>
        <taxon>Brassiceae</taxon>
        <taxon>Brassica</taxon>
    </lineage>
</organism>
<proteinExistence type="predicted"/>
<protein>
    <submittedName>
        <fullName evidence="1">Uncharacterized protein</fullName>
    </submittedName>
</protein>
<gene>
    <name evidence="1" type="ORF">Bca52824_056715</name>
</gene>
<evidence type="ECO:0000313" key="1">
    <source>
        <dbReference type="EMBL" id="KAG2274160.1"/>
    </source>
</evidence>
<evidence type="ECO:0000313" key="2">
    <source>
        <dbReference type="Proteomes" id="UP000886595"/>
    </source>
</evidence>
<dbReference type="EMBL" id="JAAMPC010000012">
    <property type="protein sequence ID" value="KAG2274160.1"/>
    <property type="molecule type" value="Genomic_DNA"/>
</dbReference>
<accession>A0A8X7QPC2</accession>